<dbReference type="Pfam" id="PF13865">
    <property type="entry name" value="FoP_duplication"/>
    <property type="match status" value="1"/>
</dbReference>
<dbReference type="GO" id="GO:0003723">
    <property type="term" value="F:RNA binding"/>
    <property type="evidence" value="ECO:0007669"/>
    <property type="project" value="UniProtKB-KW"/>
</dbReference>
<evidence type="ECO:0000313" key="5">
    <source>
        <dbReference type="Proteomes" id="UP000708208"/>
    </source>
</evidence>
<dbReference type="OrthoDB" id="446014at2759"/>
<feature type="domain" description="Chromatin target of PRMT1 protein C-terminal" evidence="3">
    <location>
        <begin position="150"/>
        <end position="218"/>
    </location>
</feature>
<name>A0A8J2MCZ9_9HEXA</name>
<feature type="region of interest" description="Disordered" evidence="2">
    <location>
        <begin position="226"/>
        <end position="250"/>
    </location>
</feature>
<gene>
    <name evidence="4" type="ORF">AFUS01_LOCUS46402</name>
</gene>
<dbReference type="EMBL" id="CAJVCH010571349">
    <property type="protein sequence ID" value="CAG7837261.1"/>
    <property type="molecule type" value="Genomic_DNA"/>
</dbReference>
<sequence length="250" mass="29286">MAHRKNRFPSALTFNFVPVATTGISLSDRFEGLGKYEMSGTGSHYEEDFTSNRRVDYFEEPARQKSTSTPWSKPFKLVRPSNDGPVRQNSGDFHASRYREQKVSVHYRLSIPRERYRRNDRPFPPGFRRPYNKPRNWPFGHPYGYQHRRPVRSRVGYTNHSLGYRGRNPHFGSKSYDRRRSNRKRWVNRQKLDQEIDEYMSLTRSYLDKQLDQYVEEAKAAAAANFSAGTGSEDGQAQEAEMESLLLDMD</sequence>
<accession>A0A8J2MCZ9</accession>
<dbReference type="Proteomes" id="UP000708208">
    <property type="component" value="Unassembled WGS sequence"/>
</dbReference>
<keyword evidence="5" id="KW-1185">Reference proteome</keyword>
<comment type="caution">
    <text evidence="4">The sequence shown here is derived from an EMBL/GenBank/DDBJ whole genome shotgun (WGS) entry which is preliminary data.</text>
</comment>
<evidence type="ECO:0000256" key="1">
    <source>
        <dbReference type="ARBA" id="ARBA00022884"/>
    </source>
</evidence>
<dbReference type="AlphaFoldDB" id="A0A8J2MCZ9"/>
<protein>
    <recommendedName>
        <fullName evidence="3">Chromatin target of PRMT1 protein C-terminal domain-containing protein</fullName>
    </recommendedName>
</protein>
<keyword evidence="1" id="KW-0694">RNA-binding</keyword>
<feature type="region of interest" description="Disordered" evidence="2">
    <location>
        <begin position="62"/>
        <end position="93"/>
    </location>
</feature>
<dbReference type="InterPro" id="IPR025715">
    <property type="entry name" value="FoP_C"/>
</dbReference>
<organism evidence="4 5">
    <name type="scientific">Allacma fusca</name>
    <dbReference type="NCBI Taxonomy" id="39272"/>
    <lineage>
        <taxon>Eukaryota</taxon>
        <taxon>Metazoa</taxon>
        <taxon>Ecdysozoa</taxon>
        <taxon>Arthropoda</taxon>
        <taxon>Hexapoda</taxon>
        <taxon>Collembola</taxon>
        <taxon>Symphypleona</taxon>
        <taxon>Sminthuridae</taxon>
        <taxon>Allacma</taxon>
    </lineage>
</organism>
<evidence type="ECO:0000256" key="2">
    <source>
        <dbReference type="SAM" id="MobiDB-lite"/>
    </source>
</evidence>
<proteinExistence type="predicted"/>
<evidence type="ECO:0000259" key="3">
    <source>
        <dbReference type="Pfam" id="PF13865"/>
    </source>
</evidence>
<evidence type="ECO:0000313" key="4">
    <source>
        <dbReference type="EMBL" id="CAG7837261.1"/>
    </source>
</evidence>
<reference evidence="4" key="1">
    <citation type="submission" date="2021-06" db="EMBL/GenBank/DDBJ databases">
        <authorList>
            <person name="Hodson N. C."/>
            <person name="Mongue J. A."/>
            <person name="Jaron S. K."/>
        </authorList>
    </citation>
    <scope>NUCLEOTIDE SEQUENCE</scope>
</reference>